<dbReference type="InterPro" id="IPR003018">
    <property type="entry name" value="GAF"/>
</dbReference>
<dbReference type="SUPFAM" id="SSF55785">
    <property type="entry name" value="PYP-like sensor domain (PAS domain)"/>
    <property type="match status" value="1"/>
</dbReference>
<keyword evidence="1" id="KW-0600">Photoreceptor protein</keyword>
<gene>
    <name evidence="8" type="ORF">GCM10009710_01560</name>
</gene>
<reference evidence="9" key="1">
    <citation type="journal article" date="2019" name="Int. J. Syst. Evol. Microbiol.">
        <title>The Global Catalogue of Microorganisms (GCM) 10K type strain sequencing project: providing services to taxonomists for standard genome sequencing and annotation.</title>
        <authorList>
            <consortium name="The Broad Institute Genomics Platform"/>
            <consortium name="The Broad Institute Genome Sequencing Center for Infectious Disease"/>
            <person name="Wu L."/>
            <person name="Ma J."/>
        </authorList>
    </citation>
    <scope>NUCLEOTIDE SEQUENCE [LARGE SCALE GENOMIC DNA]</scope>
    <source>
        <strain evidence="9">JCM 13518</strain>
    </source>
</reference>
<dbReference type="Pfam" id="PF01590">
    <property type="entry name" value="GAF"/>
    <property type="match status" value="1"/>
</dbReference>
<dbReference type="Proteomes" id="UP001501057">
    <property type="component" value="Unassembled WGS sequence"/>
</dbReference>
<feature type="domain" description="Phytochrome chromophore attachment site" evidence="7">
    <location>
        <begin position="151"/>
        <end position="310"/>
    </location>
</feature>
<dbReference type="Gene3D" id="3.30.450.270">
    <property type="match status" value="1"/>
</dbReference>
<dbReference type="InterPro" id="IPR013515">
    <property type="entry name" value="Phytochrome_cen-reg"/>
</dbReference>
<dbReference type="InterPro" id="IPR001932">
    <property type="entry name" value="PPM-type_phosphatase-like_dom"/>
</dbReference>
<dbReference type="InterPro" id="IPR043150">
    <property type="entry name" value="Phytochrome_PHY_sf"/>
</dbReference>
<dbReference type="Pfam" id="PF07228">
    <property type="entry name" value="SpoIIE"/>
    <property type="match status" value="1"/>
</dbReference>
<evidence type="ECO:0000256" key="3">
    <source>
        <dbReference type="ARBA" id="ARBA00022801"/>
    </source>
</evidence>
<dbReference type="SMART" id="SM00065">
    <property type="entry name" value="GAF"/>
    <property type="match status" value="1"/>
</dbReference>
<dbReference type="Gene3D" id="3.60.40.10">
    <property type="entry name" value="PPM-type phosphatase domain"/>
    <property type="match status" value="1"/>
</dbReference>
<feature type="region of interest" description="Disordered" evidence="6">
    <location>
        <begin position="1"/>
        <end position="20"/>
    </location>
</feature>
<keyword evidence="9" id="KW-1185">Reference proteome</keyword>
<evidence type="ECO:0000256" key="6">
    <source>
        <dbReference type="SAM" id="MobiDB-lite"/>
    </source>
</evidence>
<dbReference type="PRINTS" id="PR01033">
    <property type="entry name" value="PHYTOCHROME"/>
</dbReference>
<dbReference type="InterPro" id="IPR035965">
    <property type="entry name" value="PAS-like_dom_sf"/>
</dbReference>
<evidence type="ECO:0000313" key="9">
    <source>
        <dbReference type="Proteomes" id="UP001501057"/>
    </source>
</evidence>
<evidence type="ECO:0000256" key="5">
    <source>
        <dbReference type="ARBA" id="ARBA00023170"/>
    </source>
</evidence>
<accession>A0ABP4VEP6</accession>
<dbReference type="InterPro" id="IPR013654">
    <property type="entry name" value="PAS_2"/>
</dbReference>
<dbReference type="Gene3D" id="3.30.450.40">
    <property type="match status" value="1"/>
</dbReference>
<evidence type="ECO:0000256" key="1">
    <source>
        <dbReference type="ARBA" id="ARBA00022543"/>
    </source>
</evidence>
<dbReference type="SUPFAM" id="SSF55781">
    <property type="entry name" value="GAF domain-like"/>
    <property type="match status" value="2"/>
</dbReference>
<dbReference type="Pfam" id="PF08446">
    <property type="entry name" value="PAS_2"/>
    <property type="match status" value="1"/>
</dbReference>
<dbReference type="InterPro" id="IPR036457">
    <property type="entry name" value="PPM-type-like_dom_sf"/>
</dbReference>
<sequence length="763" mass="81689">MTLSAPDHTPAYETPSLSTCDREPIHVPGAIQPHGLLLATSIDERVEVVSANAPRMLGTSVEEIRGRLLHDVIGREAAAAVRQAVADDDLFVARRVRVPGEGLLGRSPVDVVVHHSGDRVVVELEPVGGAGQVVSYRTARTAVGRLTQAGSVTELCDQLATEIRTLTGFDRVMVYRFDELWNGEVVAEDRRPDLNSFLGLHYPATDIPAQARRLYTVNWTRLIADIGYTPVALDPVLDPDTGQPLDLSHSTLRSVSPIHVEYLTNMGVTASMSVSMIADGQLWGLVACHHYSGPHHVSFDVRSATEFLGQTGSQLIVDRQRADSQLDELRATTALSALVTRLGADSGPVHDAMMADPATLQLVGAGGAAVWVNDRLLTAGSVPEPEVLHRIAGLLRSADGTATASHHLADLDPELATAAETAAGALVISNSVDRWMMWVRPAQLHVVDWGGDPRNKELAAAEGPDVRLSPRKSFDRWREVVRDHSQPWEPWQLSVANQLRSSVSHELVRRSREHAAVAESLQQALVPDEAPSVRGLDLLARYRPAADIQLGGDWWDVFDLPDGRVGVTVGDVAGHGVEAATAMAQVRTALRAYAIDGHAPGTTLDRLDHFVAEVLPGRTATVVMAVVDPTTGEVEVANAGHPPPLVVTAAGAAEQPLAGRPLLGADIGHARTDRVALGPGDLVLLYTDGLVERRGVVLDESVDQLRAAAAALPLDRPLGDWIAGLLEAVPGTMDDDLTLVALRRAPAPPDRTTPDTPDLKDRS</sequence>
<keyword evidence="4" id="KW-0157">Chromophore</keyword>
<dbReference type="InterPro" id="IPR052016">
    <property type="entry name" value="Bact_Sigma-Reg"/>
</dbReference>
<dbReference type="PANTHER" id="PTHR43156:SF2">
    <property type="entry name" value="STAGE II SPORULATION PROTEIN E"/>
    <property type="match status" value="1"/>
</dbReference>
<dbReference type="PROSITE" id="PS50046">
    <property type="entry name" value="PHYTOCHROME_2"/>
    <property type="match status" value="1"/>
</dbReference>
<evidence type="ECO:0000256" key="4">
    <source>
        <dbReference type="ARBA" id="ARBA00022991"/>
    </source>
</evidence>
<dbReference type="InterPro" id="IPR029016">
    <property type="entry name" value="GAF-like_dom_sf"/>
</dbReference>
<dbReference type="RefSeq" id="WP_344196695.1">
    <property type="nucleotide sequence ID" value="NZ_BAAAME010000001.1"/>
</dbReference>
<protein>
    <recommendedName>
        <fullName evidence="7">Phytochrome chromophore attachment site domain-containing protein</fullName>
    </recommendedName>
</protein>
<keyword evidence="5" id="KW-0675">Receptor</keyword>
<dbReference type="PANTHER" id="PTHR43156">
    <property type="entry name" value="STAGE II SPORULATION PROTEIN E-RELATED"/>
    <property type="match status" value="1"/>
</dbReference>
<dbReference type="EMBL" id="BAAAME010000001">
    <property type="protein sequence ID" value="GAA1724403.1"/>
    <property type="molecule type" value="Genomic_DNA"/>
</dbReference>
<keyword evidence="2" id="KW-0716">Sensory transduction</keyword>
<keyword evidence="3" id="KW-0378">Hydrolase</keyword>
<organism evidence="8 9">
    <name type="scientific">Aeromicrobium alkaliterrae</name>
    <dbReference type="NCBI Taxonomy" id="302168"/>
    <lineage>
        <taxon>Bacteria</taxon>
        <taxon>Bacillati</taxon>
        <taxon>Actinomycetota</taxon>
        <taxon>Actinomycetes</taxon>
        <taxon>Propionibacteriales</taxon>
        <taxon>Nocardioidaceae</taxon>
        <taxon>Aeromicrobium</taxon>
    </lineage>
</organism>
<dbReference type="Pfam" id="PF00360">
    <property type="entry name" value="PHY"/>
    <property type="match status" value="1"/>
</dbReference>
<name>A0ABP4VEP6_9ACTN</name>
<comment type="caution">
    <text evidence="8">The sequence shown here is derived from an EMBL/GenBank/DDBJ whole genome shotgun (WGS) entry which is preliminary data.</text>
</comment>
<evidence type="ECO:0000259" key="7">
    <source>
        <dbReference type="PROSITE" id="PS50046"/>
    </source>
</evidence>
<proteinExistence type="predicted"/>
<dbReference type="SMART" id="SM00331">
    <property type="entry name" value="PP2C_SIG"/>
    <property type="match status" value="1"/>
</dbReference>
<dbReference type="InterPro" id="IPR016132">
    <property type="entry name" value="Phyto_chromo_attachment"/>
</dbReference>
<evidence type="ECO:0000256" key="2">
    <source>
        <dbReference type="ARBA" id="ARBA00022606"/>
    </source>
</evidence>
<dbReference type="InterPro" id="IPR001294">
    <property type="entry name" value="Phytochrome"/>
</dbReference>
<dbReference type="SUPFAM" id="SSF81606">
    <property type="entry name" value="PP2C-like"/>
    <property type="match status" value="1"/>
</dbReference>
<dbReference type="Gene3D" id="3.30.450.20">
    <property type="entry name" value="PAS domain"/>
    <property type="match status" value="1"/>
</dbReference>
<evidence type="ECO:0000313" key="8">
    <source>
        <dbReference type="EMBL" id="GAA1724403.1"/>
    </source>
</evidence>